<accession>A0ABP1R6Q5</accession>
<evidence type="ECO:0000256" key="1">
    <source>
        <dbReference type="PROSITE-ProRule" id="PRU00087"/>
    </source>
</evidence>
<organism evidence="2 3">
    <name type="scientific">Orchesella dallaii</name>
    <dbReference type="NCBI Taxonomy" id="48710"/>
    <lineage>
        <taxon>Eukaryota</taxon>
        <taxon>Metazoa</taxon>
        <taxon>Ecdysozoa</taxon>
        <taxon>Arthropoda</taxon>
        <taxon>Hexapoda</taxon>
        <taxon>Collembola</taxon>
        <taxon>Entomobryomorpha</taxon>
        <taxon>Entomobryoidea</taxon>
        <taxon>Orchesellidae</taxon>
        <taxon>Orchesellinae</taxon>
        <taxon>Orchesella</taxon>
    </lineage>
</organism>
<sequence>MKIMGNNLFDHHHLLKLSAFRKRNGKSMQSISSAPGLGYNNDEMQQAKRLASFVNSIHVTGLGISSGTANKSNEFTINVDTFDYDNLTFDLHQMSSNGLIIVGMAHEMTEVEDYVKICYEVENPGQYIMDIKYLGLHVPASPFKIDVSWSE</sequence>
<evidence type="ECO:0000313" key="2">
    <source>
        <dbReference type="EMBL" id="CAL8121650.1"/>
    </source>
</evidence>
<proteinExistence type="predicted"/>
<dbReference type="SUPFAM" id="SSF81296">
    <property type="entry name" value="E set domains"/>
    <property type="match status" value="1"/>
</dbReference>
<dbReference type="InterPro" id="IPR014756">
    <property type="entry name" value="Ig_E-set"/>
</dbReference>
<comment type="caution">
    <text evidence="2">The sequence shown here is derived from an EMBL/GenBank/DDBJ whole genome shotgun (WGS) entry which is preliminary data.</text>
</comment>
<dbReference type="PROSITE" id="PS50194">
    <property type="entry name" value="FILAMIN_REPEAT"/>
    <property type="match status" value="1"/>
</dbReference>
<evidence type="ECO:0000313" key="3">
    <source>
        <dbReference type="Proteomes" id="UP001642540"/>
    </source>
</evidence>
<protein>
    <submittedName>
        <fullName evidence="2">Uncharacterized protein</fullName>
    </submittedName>
</protein>
<name>A0ABP1R6Q5_9HEXA</name>
<dbReference type="Gene3D" id="2.60.40.10">
    <property type="entry name" value="Immunoglobulins"/>
    <property type="match status" value="1"/>
</dbReference>
<reference evidence="2 3" key="1">
    <citation type="submission" date="2024-08" db="EMBL/GenBank/DDBJ databases">
        <authorList>
            <person name="Cucini C."/>
            <person name="Frati F."/>
        </authorList>
    </citation>
    <scope>NUCLEOTIDE SEQUENCE [LARGE SCALE GENOMIC DNA]</scope>
</reference>
<dbReference type="InterPro" id="IPR013783">
    <property type="entry name" value="Ig-like_fold"/>
</dbReference>
<gene>
    <name evidence="2" type="ORF">ODALV1_LOCUS19479</name>
</gene>
<keyword evidence="3" id="KW-1185">Reference proteome</keyword>
<dbReference type="Proteomes" id="UP001642540">
    <property type="component" value="Unassembled WGS sequence"/>
</dbReference>
<dbReference type="SMART" id="SM00557">
    <property type="entry name" value="IG_FLMN"/>
    <property type="match status" value="1"/>
</dbReference>
<feature type="repeat" description="Filamin" evidence="1">
    <location>
        <begin position="49"/>
        <end position="147"/>
    </location>
</feature>
<dbReference type="Pfam" id="PF00630">
    <property type="entry name" value="Filamin"/>
    <property type="match status" value="1"/>
</dbReference>
<dbReference type="EMBL" id="CAXLJM020000066">
    <property type="protein sequence ID" value="CAL8121650.1"/>
    <property type="molecule type" value="Genomic_DNA"/>
</dbReference>
<dbReference type="InterPro" id="IPR017868">
    <property type="entry name" value="Filamin/ABP280_repeat-like"/>
</dbReference>
<dbReference type="InterPro" id="IPR001298">
    <property type="entry name" value="Filamin/ABP280_rpt"/>
</dbReference>